<gene>
    <name evidence="1" type="ORF">F8M41_025975</name>
</gene>
<evidence type="ECO:0000313" key="1">
    <source>
        <dbReference type="EMBL" id="KAF0467609.1"/>
    </source>
</evidence>
<dbReference type="OrthoDB" id="2395495at2759"/>
<proteinExistence type="predicted"/>
<dbReference type="Proteomes" id="UP000439903">
    <property type="component" value="Unassembled WGS sequence"/>
</dbReference>
<name>A0A8H3XIC4_GIGMA</name>
<accession>A0A8H3XIC4</accession>
<reference evidence="1 2" key="1">
    <citation type="journal article" date="2019" name="Environ. Microbiol.">
        <title>At the nexus of three kingdoms: the genome of the mycorrhizal fungus Gigaspora margarita provides insights into plant, endobacterial and fungal interactions.</title>
        <authorList>
            <person name="Venice F."/>
            <person name="Ghignone S."/>
            <person name="Salvioli di Fossalunga A."/>
            <person name="Amselem J."/>
            <person name="Novero M."/>
            <person name="Xianan X."/>
            <person name="Sedzielewska Toro K."/>
            <person name="Morin E."/>
            <person name="Lipzen A."/>
            <person name="Grigoriev I.V."/>
            <person name="Henrissat B."/>
            <person name="Martin F.M."/>
            <person name="Bonfante P."/>
        </authorList>
    </citation>
    <scope>NUCLEOTIDE SEQUENCE [LARGE SCALE GENOMIC DNA]</scope>
    <source>
        <strain evidence="1 2">BEG34</strain>
    </source>
</reference>
<evidence type="ECO:0000313" key="2">
    <source>
        <dbReference type="Proteomes" id="UP000439903"/>
    </source>
</evidence>
<dbReference type="EMBL" id="WTPW01000951">
    <property type="protein sequence ID" value="KAF0467609.1"/>
    <property type="molecule type" value="Genomic_DNA"/>
</dbReference>
<comment type="caution">
    <text evidence="1">The sequence shown here is derived from an EMBL/GenBank/DDBJ whole genome shotgun (WGS) entry which is preliminary data.</text>
</comment>
<dbReference type="AlphaFoldDB" id="A0A8H3XIC4"/>
<organism evidence="1 2">
    <name type="scientific">Gigaspora margarita</name>
    <dbReference type="NCBI Taxonomy" id="4874"/>
    <lineage>
        <taxon>Eukaryota</taxon>
        <taxon>Fungi</taxon>
        <taxon>Fungi incertae sedis</taxon>
        <taxon>Mucoromycota</taxon>
        <taxon>Glomeromycotina</taxon>
        <taxon>Glomeromycetes</taxon>
        <taxon>Diversisporales</taxon>
        <taxon>Gigasporaceae</taxon>
        <taxon>Gigaspora</taxon>
    </lineage>
</organism>
<sequence>MTNKRKLEKVICKCKACLTISVQGRELSKRIKHQHDKAERCFYDKNGKIIGKTYFRTKRTNKSKKDFLYNEQDIITLQYQDFYEDLDFNENRDFYKDQDFYED</sequence>
<protein>
    <submittedName>
        <fullName evidence="1">Uncharacterized protein</fullName>
    </submittedName>
</protein>
<keyword evidence="2" id="KW-1185">Reference proteome</keyword>